<feature type="binding site" description="axial binding residue" evidence="4">
    <location>
        <position position="479"/>
    </location>
    <ligand>
        <name>heme</name>
        <dbReference type="ChEBI" id="CHEBI:30413"/>
    </ligand>
    <ligandPart>
        <name>Fe</name>
        <dbReference type="ChEBI" id="CHEBI:18248"/>
    </ligandPart>
</feature>
<dbReference type="Pfam" id="PF00067">
    <property type="entry name" value="p450"/>
    <property type="match status" value="1"/>
</dbReference>
<reference evidence="7 8" key="1">
    <citation type="submission" date="2018-05" db="EMBL/GenBank/DDBJ databases">
        <title>Genome sequencing and assembly of the regulated plant pathogen Lachnellula willkommii and related sister species for the development of diagnostic species identification markers.</title>
        <authorList>
            <person name="Giroux E."/>
            <person name="Bilodeau G."/>
        </authorList>
    </citation>
    <scope>NUCLEOTIDE SEQUENCE [LARGE SCALE GENOMIC DNA]</scope>
    <source>
        <strain evidence="7 8">CBS 268.59</strain>
    </source>
</reference>
<dbReference type="PANTHER" id="PTHR24305">
    <property type="entry name" value="CYTOCHROME P450"/>
    <property type="match status" value="1"/>
</dbReference>
<keyword evidence="5" id="KW-0560">Oxidoreductase</keyword>
<evidence type="ECO:0000313" key="7">
    <source>
        <dbReference type="EMBL" id="TVY78561.1"/>
    </source>
</evidence>
<evidence type="ECO:0000256" key="4">
    <source>
        <dbReference type="PIRSR" id="PIRSR602401-1"/>
    </source>
</evidence>
<keyword evidence="3 4" id="KW-0408">Iron</keyword>
<evidence type="ECO:0000256" key="1">
    <source>
        <dbReference type="ARBA" id="ARBA00001971"/>
    </source>
</evidence>
<dbReference type="SUPFAM" id="SSF48264">
    <property type="entry name" value="Cytochrome P450"/>
    <property type="match status" value="1"/>
</dbReference>
<evidence type="ECO:0000256" key="5">
    <source>
        <dbReference type="RuleBase" id="RU000461"/>
    </source>
</evidence>
<accession>A0A8T9C3M4</accession>
<name>A0A8T9C3M4_9HELO</name>
<dbReference type="InterPro" id="IPR001128">
    <property type="entry name" value="Cyt_P450"/>
</dbReference>
<keyword evidence="2 4" id="KW-0479">Metal-binding</keyword>
<dbReference type="PRINTS" id="PR00463">
    <property type="entry name" value="EP450I"/>
</dbReference>
<evidence type="ECO:0000313" key="8">
    <source>
        <dbReference type="Proteomes" id="UP000469558"/>
    </source>
</evidence>
<feature type="transmembrane region" description="Helical" evidence="6">
    <location>
        <begin position="12"/>
        <end position="36"/>
    </location>
</feature>
<dbReference type="CDD" id="cd11058">
    <property type="entry name" value="CYP60B-like"/>
    <property type="match status" value="1"/>
</dbReference>
<dbReference type="GO" id="GO:0005506">
    <property type="term" value="F:iron ion binding"/>
    <property type="evidence" value="ECO:0007669"/>
    <property type="project" value="InterPro"/>
</dbReference>
<sequence length="550" mass="62149">MAMYPGLSDVVTSYLAIAVFSLLLLYPLAIVVYNLYFHPLSKFKGPPFWGATRLGFINSLIRGNLVRDVRDIHEKYGDVVRLAPDELSFAREDTWHDVYTKRAGHQQFLKNPVFFKAPPGQPENMVTTLNIENHARMRRLLAPAFTEQAVMKQEPIVQAHSDLLIRQLKCVVTDQDKSAEKNQDTGAVVDIVRWYNFCTFDTIGDLGFGESFDSLKNAEYHPWVALIFNFLKGMELCVSDICKFADCRGLCSGMTLAAATRYYPSLETGLLQFLPAKIKKMQRDHYQVALDKIHRRMNLEKERDDFMTPVLKENPNFEKMSLEEIESTFSLLIVAGSETTATVLSGITNELLKAPRELLKLVGEVRSAFQSQAEITFEALRTLPFLNAVCQEGFRICNPIPAGLPRLVPKGGGFVCGHFLPEYTHVTVNPTAIAFSEANFRRAEKFLPDRFLPQHLRPAEFDGDIRSNQHPFSLGSRSCLGKPLAMAQIGLILAKMVWSFDIEAVSGRTLDWMTQKTFIVVEKKPVKVRLRMRQDGSIWIIDAAVRTGMS</sequence>
<dbReference type="GO" id="GO:0020037">
    <property type="term" value="F:heme binding"/>
    <property type="evidence" value="ECO:0007669"/>
    <property type="project" value="InterPro"/>
</dbReference>
<dbReference type="PROSITE" id="PS00086">
    <property type="entry name" value="CYTOCHROME_P450"/>
    <property type="match status" value="1"/>
</dbReference>
<keyword evidence="5" id="KW-0503">Monooxygenase</keyword>
<evidence type="ECO:0000256" key="2">
    <source>
        <dbReference type="ARBA" id="ARBA00022723"/>
    </source>
</evidence>
<dbReference type="Gene3D" id="1.10.630.10">
    <property type="entry name" value="Cytochrome P450"/>
    <property type="match status" value="1"/>
</dbReference>
<dbReference type="InterPro" id="IPR050121">
    <property type="entry name" value="Cytochrome_P450_monoxygenase"/>
</dbReference>
<comment type="cofactor">
    <cofactor evidence="1 4">
        <name>heme</name>
        <dbReference type="ChEBI" id="CHEBI:30413"/>
    </cofactor>
</comment>
<dbReference type="AlphaFoldDB" id="A0A8T9C3M4"/>
<dbReference type="InterPro" id="IPR002401">
    <property type="entry name" value="Cyt_P450_E_grp-I"/>
</dbReference>
<keyword evidence="8" id="KW-1185">Reference proteome</keyword>
<organism evidence="7 8">
    <name type="scientific">Lachnellula suecica</name>
    <dbReference type="NCBI Taxonomy" id="602035"/>
    <lineage>
        <taxon>Eukaryota</taxon>
        <taxon>Fungi</taxon>
        <taxon>Dikarya</taxon>
        <taxon>Ascomycota</taxon>
        <taxon>Pezizomycotina</taxon>
        <taxon>Leotiomycetes</taxon>
        <taxon>Helotiales</taxon>
        <taxon>Lachnaceae</taxon>
        <taxon>Lachnellula</taxon>
    </lineage>
</organism>
<dbReference type="PRINTS" id="PR00385">
    <property type="entry name" value="P450"/>
</dbReference>
<dbReference type="Proteomes" id="UP000469558">
    <property type="component" value="Unassembled WGS sequence"/>
</dbReference>
<protein>
    <submittedName>
        <fullName evidence="7">Versicolorin B desaturase</fullName>
    </submittedName>
</protein>
<gene>
    <name evidence="7" type="primary">stcL_1</name>
    <name evidence="7" type="ORF">LSUE1_G008557</name>
</gene>
<comment type="caution">
    <text evidence="7">The sequence shown here is derived from an EMBL/GenBank/DDBJ whole genome shotgun (WGS) entry which is preliminary data.</text>
</comment>
<keyword evidence="4 5" id="KW-0349">Heme</keyword>
<dbReference type="InterPro" id="IPR017972">
    <property type="entry name" value="Cyt_P450_CS"/>
</dbReference>
<dbReference type="EMBL" id="QGMK01000731">
    <property type="protein sequence ID" value="TVY78561.1"/>
    <property type="molecule type" value="Genomic_DNA"/>
</dbReference>
<dbReference type="GO" id="GO:0016705">
    <property type="term" value="F:oxidoreductase activity, acting on paired donors, with incorporation or reduction of molecular oxygen"/>
    <property type="evidence" value="ECO:0007669"/>
    <property type="project" value="InterPro"/>
</dbReference>
<proteinExistence type="inferred from homology"/>
<evidence type="ECO:0000256" key="3">
    <source>
        <dbReference type="ARBA" id="ARBA00023004"/>
    </source>
</evidence>
<dbReference type="InterPro" id="IPR036396">
    <property type="entry name" value="Cyt_P450_sf"/>
</dbReference>
<keyword evidence="6" id="KW-1133">Transmembrane helix</keyword>
<evidence type="ECO:0000256" key="6">
    <source>
        <dbReference type="SAM" id="Phobius"/>
    </source>
</evidence>
<comment type="similarity">
    <text evidence="5">Belongs to the cytochrome P450 family.</text>
</comment>
<dbReference type="GO" id="GO:0004497">
    <property type="term" value="F:monooxygenase activity"/>
    <property type="evidence" value="ECO:0007669"/>
    <property type="project" value="UniProtKB-KW"/>
</dbReference>
<dbReference type="PANTHER" id="PTHR24305:SF199">
    <property type="entry name" value="P450, PUTATIVE (EUROFUNG)-RELATED"/>
    <property type="match status" value="1"/>
</dbReference>
<keyword evidence="6" id="KW-0472">Membrane</keyword>
<keyword evidence="6" id="KW-0812">Transmembrane</keyword>
<dbReference type="OrthoDB" id="1470350at2759"/>